<dbReference type="HAMAP" id="MF_00418">
    <property type="entry name" value="DapA"/>
    <property type="match status" value="1"/>
</dbReference>
<keyword evidence="6 12" id="KW-0028">Amino-acid biosynthesis</keyword>
<comment type="function">
    <text evidence="1 12">Catalyzes the condensation of (S)-aspartate-beta-semialdehyde [(S)-ASA] and pyruvate to 4-hydroxy-tetrahydrodipicolinate (HTPA).</text>
</comment>
<evidence type="ECO:0000256" key="9">
    <source>
        <dbReference type="ARBA" id="ARBA00023239"/>
    </source>
</evidence>
<dbReference type="InterPro" id="IPR005263">
    <property type="entry name" value="DapA"/>
</dbReference>
<comment type="pathway">
    <text evidence="2 12">Amino-acid biosynthesis; L-lysine biosynthesis via DAP pathway; (S)-tetrahydrodipicolinate from L-aspartate: step 3/4.</text>
</comment>
<dbReference type="RefSeq" id="WP_188365035.1">
    <property type="nucleotide sequence ID" value="NZ_BAABJF010000002.1"/>
</dbReference>
<dbReference type="PRINTS" id="PR00146">
    <property type="entry name" value="DHPICSNTHASE"/>
</dbReference>
<comment type="similarity">
    <text evidence="3 12 13">Belongs to the DapA family.</text>
</comment>
<sequence>MNQKPQTTFKISALAGAMVALVTPMNAEGEIDWLEYQKLLDWHINIKTPAVIIAGTTGESALLSTAETEQLWSIAAQRCANTETLMVAGTGAISPRQVMANNKQAAACGADLVLVVTPYYLRLTQSALRDHFWDIADTSPLPVLLYNVPTRTGNDLQTKTTQALAKHPNILGIKEAKADMERITALAKIDGFVVLSGDDESFCRAMQHGAAGVISVAANVRPRTLKQICHALALGDINKACQLDQSLQPLYQLLAQEPNPGPIKAVMHAAKMLSSGIRPPLQLMSLSRTQQKQFTQAIEQEFTQP</sequence>
<dbReference type="Pfam" id="PF00701">
    <property type="entry name" value="DHDPS"/>
    <property type="match status" value="1"/>
</dbReference>
<dbReference type="PROSITE" id="PS00666">
    <property type="entry name" value="DHDPS_2"/>
    <property type="match status" value="1"/>
</dbReference>
<evidence type="ECO:0000256" key="4">
    <source>
        <dbReference type="ARBA" id="ARBA00012086"/>
    </source>
</evidence>
<organism evidence="17 18">
    <name type="scientific">Marinicella pacifica</name>
    <dbReference type="NCBI Taxonomy" id="1171543"/>
    <lineage>
        <taxon>Bacteria</taxon>
        <taxon>Pseudomonadati</taxon>
        <taxon>Pseudomonadota</taxon>
        <taxon>Gammaproteobacteria</taxon>
        <taxon>Lysobacterales</taxon>
        <taxon>Marinicellaceae</taxon>
        <taxon>Marinicella</taxon>
    </lineage>
</organism>
<dbReference type="SUPFAM" id="SSF51569">
    <property type="entry name" value="Aldolase"/>
    <property type="match status" value="1"/>
</dbReference>
<feature type="chain" id="PRO_5038070625" description="4-hydroxy-tetrahydrodipicolinate synthase" evidence="16">
    <location>
        <begin position="28"/>
        <end position="305"/>
    </location>
</feature>
<reference evidence="17" key="1">
    <citation type="journal article" date="2014" name="Int. J. Syst. Evol. Microbiol.">
        <title>Complete genome sequence of Corynebacterium casei LMG S-19264T (=DSM 44701T), isolated from a smear-ripened cheese.</title>
        <authorList>
            <consortium name="US DOE Joint Genome Institute (JGI-PGF)"/>
            <person name="Walter F."/>
            <person name="Albersmeier A."/>
            <person name="Kalinowski J."/>
            <person name="Ruckert C."/>
        </authorList>
    </citation>
    <scope>NUCLEOTIDE SEQUENCE</scope>
    <source>
        <strain evidence="17">CGMCC 1.12181</strain>
    </source>
</reference>
<keyword evidence="10 12" id="KW-0704">Schiff base</keyword>
<dbReference type="GO" id="GO:0009089">
    <property type="term" value="P:lysine biosynthetic process via diaminopimelate"/>
    <property type="evidence" value="ECO:0007669"/>
    <property type="project" value="UniProtKB-UniRule"/>
</dbReference>
<dbReference type="AlphaFoldDB" id="A0A917CQA4"/>
<feature type="signal peptide" evidence="16">
    <location>
        <begin position="1"/>
        <end position="27"/>
    </location>
</feature>
<evidence type="ECO:0000256" key="12">
    <source>
        <dbReference type="HAMAP-Rule" id="MF_00418"/>
    </source>
</evidence>
<comment type="subcellular location">
    <subcellularLocation>
        <location evidence="12">Cytoplasm</location>
    </subcellularLocation>
</comment>
<proteinExistence type="inferred from homology"/>
<keyword evidence="16" id="KW-0732">Signal</keyword>
<feature type="binding site" evidence="12 15">
    <location>
        <position position="214"/>
    </location>
    <ligand>
        <name>pyruvate</name>
        <dbReference type="ChEBI" id="CHEBI:15361"/>
    </ligand>
</feature>
<feature type="active site" description="Proton donor/acceptor" evidence="12 14">
    <location>
        <position position="146"/>
    </location>
</feature>
<evidence type="ECO:0000256" key="11">
    <source>
        <dbReference type="ARBA" id="ARBA00047836"/>
    </source>
</evidence>
<dbReference type="EC" id="4.3.3.7" evidence="4 12"/>
<dbReference type="InterPro" id="IPR013785">
    <property type="entry name" value="Aldolase_TIM"/>
</dbReference>
<feature type="binding site" evidence="12 15">
    <location>
        <position position="57"/>
    </location>
    <ligand>
        <name>pyruvate</name>
        <dbReference type="ChEBI" id="CHEBI:15361"/>
    </ligand>
</feature>
<dbReference type="GO" id="GO:0019877">
    <property type="term" value="P:diaminopimelate biosynthetic process"/>
    <property type="evidence" value="ECO:0007669"/>
    <property type="project" value="UniProtKB-UniRule"/>
</dbReference>
<feature type="active site" description="Schiff-base intermediate with substrate" evidence="12 14">
    <location>
        <position position="174"/>
    </location>
</feature>
<dbReference type="Proteomes" id="UP000605253">
    <property type="component" value="Unassembled WGS sequence"/>
</dbReference>
<evidence type="ECO:0000256" key="10">
    <source>
        <dbReference type="ARBA" id="ARBA00023270"/>
    </source>
</evidence>
<dbReference type="CDD" id="cd00950">
    <property type="entry name" value="DHDPS"/>
    <property type="match status" value="1"/>
</dbReference>
<feature type="site" description="Part of a proton relay during catalysis" evidence="12">
    <location>
        <position position="120"/>
    </location>
</feature>
<dbReference type="GO" id="GO:0008840">
    <property type="term" value="F:4-hydroxy-tetrahydrodipicolinate synthase activity"/>
    <property type="evidence" value="ECO:0007669"/>
    <property type="project" value="UniProtKB-UniRule"/>
</dbReference>
<evidence type="ECO:0000256" key="7">
    <source>
        <dbReference type="ARBA" id="ARBA00022915"/>
    </source>
</evidence>
<dbReference type="PANTHER" id="PTHR12128">
    <property type="entry name" value="DIHYDRODIPICOLINATE SYNTHASE"/>
    <property type="match status" value="1"/>
</dbReference>
<evidence type="ECO:0000256" key="15">
    <source>
        <dbReference type="PIRSR" id="PIRSR001365-2"/>
    </source>
</evidence>
<evidence type="ECO:0000256" key="6">
    <source>
        <dbReference type="ARBA" id="ARBA00022605"/>
    </source>
</evidence>
<dbReference type="Gene3D" id="3.20.20.70">
    <property type="entry name" value="Aldolase class I"/>
    <property type="match status" value="1"/>
</dbReference>
<evidence type="ECO:0000256" key="3">
    <source>
        <dbReference type="ARBA" id="ARBA00007592"/>
    </source>
</evidence>
<dbReference type="InterPro" id="IPR020625">
    <property type="entry name" value="Schiff_base-form_aldolases_AS"/>
</dbReference>
<evidence type="ECO:0000256" key="1">
    <source>
        <dbReference type="ARBA" id="ARBA00003294"/>
    </source>
</evidence>
<comment type="subunit">
    <text evidence="12">Homotetramer; dimer of dimers.</text>
</comment>
<evidence type="ECO:0000256" key="5">
    <source>
        <dbReference type="ARBA" id="ARBA00022490"/>
    </source>
</evidence>
<accession>A0A917CQA4</accession>
<gene>
    <name evidence="12 17" type="primary">dapA</name>
    <name evidence="17" type="ORF">GCM10011365_14390</name>
</gene>
<name>A0A917CQA4_9GAMM</name>
<dbReference type="PIRSF" id="PIRSF001365">
    <property type="entry name" value="DHDPS"/>
    <property type="match status" value="1"/>
</dbReference>
<dbReference type="PANTHER" id="PTHR12128:SF66">
    <property type="entry name" value="4-HYDROXY-2-OXOGLUTARATE ALDOLASE, MITOCHONDRIAL"/>
    <property type="match status" value="1"/>
</dbReference>
<dbReference type="GO" id="GO:0005829">
    <property type="term" value="C:cytosol"/>
    <property type="evidence" value="ECO:0007669"/>
    <property type="project" value="TreeGrafter"/>
</dbReference>
<comment type="catalytic activity">
    <reaction evidence="11 12">
        <text>L-aspartate 4-semialdehyde + pyruvate = (2S,4S)-4-hydroxy-2,3,4,5-tetrahydrodipicolinate + H2O + H(+)</text>
        <dbReference type="Rhea" id="RHEA:34171"/>
        <dbReference type="ChEBI" id="CHEBI:15361"/>
        <dbReference type="ChEBI" id="CHEBI:15377"/>
        <dbReference type="ChEBI" id="CHEBI:15378"/>
        <dbReference type="ChEBI" id="CHEBI:67139"/>
        <dbReference type="ChEBI" id="CHEBI:537519"/>
        <dbReference type="EC" id="4.3.3.7"/>
    </reaction>
</comment>
<dbReference type="InterPro" id="IPR020624">
    <property type="entry name" value="Schiff_base-form_aldolases_CS"/>
</dbReference>
<keyword evidence="9 12" id="KW-0456">Lyase</keyword>
<keyword evidence="5 12" id="KW-0963">Cytoplasm</keyword>
<protein>
    <recommendedName>
        <fullName evidence="4 12">4-hydroxy-tetrahydrodipicolinate synthase</fullName>
        <shortName evidence="12">HTPA synthase</shortName>
        <ecNumber evidence="4 12">4.3.3.7</ecNumber>
    </recommendedName>
</protein>
<evidence type="ECO:0000256" key="13">
    <source>
        <dbReference type="PIRNR" id="PIRNR001365"/>
    </source>
</evidence>
<dbReference type="PROSITE" id="PS00665">
    <property type="entry name" value="DHDPS_1"/>
    <property type="match status" value="1"/>
</dbReference>
<evidence type="ECO:0000256" key="2">
    <source>
        <dbReference type="ARBA" id="ARBA00005120"/>
    </source>
</evidence>
<keyword evidence="8 12" id="KW-0457">Lysine biosynthesis</keyword>
<keyword evidence="18" id="KW-1185">Reference proteome</keyword>
<reference evidence="17" key="2">
    <citation type="submission" date="2020-09" db="EMBL/GenBank/DDBJ databases">
        <authorList>
            <person name="Sun Q."/>
            <person name="Zhou Y."/>
        </authorList>
    </citation>
    <scope>NUCLEOTIDE SEQUENCE</scope>
    <source>
        <strain evidence="17">CGMCC 1.12181</strain>
    </source>
</reference>
<evidence type="ECO:0000313" key="18">
    <source>
        <dbReference type="Proteomes" id="UP000605253"/>
    </source>
</evidence>
<evidence type="ECO:0000256" key="8">
    <source>
        <dbReference type="ARBA" id="ARBA00023154"/>
    </source>
</evidence>
<keyword evidence="7 12" id="KW-0220">Diaminopimelate biosynthesis</keyword>
<feature type="site" description="Part of a proton relay during catalysis" evidence="12">
    <location>
        <position position="56"/>
    </location>
</feature>
<evidence type="ECO:0000313" key="17">
    <source>
        <dbReference type="EMBL" id="GGF94233.1"/>
    </source>
</evidence>
<dbReference type="NCBIfam" id="TIGR00674">
    <property type="entry name" value="dapA"/>
    <property type="match status" value="1"/>
</dbReference>
<evidence type="ECO:0000256" key="16">
    <source>
        <dbReference type="SAM" id="SignalP"/>
    </source>
</evidence>
<dbReference type="InterPro" id="IPR002220">
    <property type="entry name" value="DapA-like"/>
</dbReference>
<evidence type="ECO:0000256" key="14">
    <source>
        <dbReference type="PIRSR" id="PIRSR001365-1"/>
    </source>
</evidence>
<comment type="caution">
    <text evidence="17">The sequence shown here is derived from an EMBL/GenBank/DDBJ whole genome shotgun (WGS) entry which is preliminary data.</text>
</comment>
<dbReference type="EMBL" id="BMEO01000005">
    <property type="protein sequence ID" value="GGF94233.1"/>
    <property type="molecule type" value="Genomic_DNA"/>
</dbReference>
<comment type="caution">
    <text evidence="12">Was originally thought to be a dihydrodipicolinate synthase (DHDPS), catalyzing the condensation of (S)-aspartate-beta-semialdehyde [(S)-ASA] and pyruvate to dihydrodipicolinate (DHDP). However, it was shown in E.coli that the product of the enzymatic reaction is not dihydrodipicolinate but in fact (4S)-4-hydroxy-2,3,4,5-tetrahydro-(2S)-dipicolinic acid (HTPA), and that the consecutive dehydration reaction leading to DHDP is not spontaneous but catalyzed by DapB.</text>
</comment>
<dbReference type="SMART" id="SM01130">
    <property type="entry name" value="DHDPS"/>
    <property type="match status" value="1"/>
</dbReference>